<keyword evidence="4" id="KW-1185">Reference proteome</keyword>
<dbReference type="InterPro" id="IPR013217">
    <property type="entry name" value="Methyltransf_12"/>
</dbReference>
<dbReference type="Proteomes" id="UP000043764">
    <property type="component" value="Unassembled WGS sequence"/>
</dbReference>
<dbReference type="PANTHER" id="PTHR43861">
    <property type="entry name" value="TRANS-ACONITATE 2-METHYLTRANSFERASE-RELATED"/>
    <property type="match status" value="1"/>
</dbReference>
<gene>
    <name evidence="3" type="ORF">NIT7321_03449</name>
</gene>
<dbReference type="Pfam" id="PF08242">
    <property type="entry name" value="Methyltransf_12"/>
    <property type="match status" value="1"/>
</dbReference>
<dbReference type="Gene3D" id="3.40.50.150">
    <property type="entry name" value="Vaccinia Virus protein VP39"/>
    <property type="match status" value="1"/>
</dbReference>
<accession>A0A0H5D637</accession>
<keyword evidence="3" id="KW-0489">Methyltransferase</keyword>
<evidence type="ECO:0000259" key="1">
    <source>
        <dbReference type="Pfam" id="PF08242"/>
    </source>
</evidence>
<evidence type="ECO:0000313" key="3">
    <source>
        <dbReference type="EMBL" id="CRL12571.1"/>
    </source>
</evidence>
<keyword evidence="3" id="KW-0830">Ubiquinone</keyword>
<feature type="domain" description="Methyltransferase type 12" evidence="1">
    <location>
        <begin position="49"/>
        <end position="149"/>
    </location>
</feature>
<dbReference type="RefSeq" id="WP_050674206.1">
    <property type="nucleotide sequence ID" value="NZ_CVRL01000041.1"/>
</dbReference>
<protein>
    <submittedName>
        <fullName evidence="3">Bifunctional 3-demethylubiquinone-9 3-methyltransferase/ 2-octaprenyl-6-hydroxy phenol methylase</fullName>
    </submittedName>
</protein>
<name>A0A0H5D637_9RHOB</name>
<feature type="domain" description="Methyltransferase regulatory" evidence="2">
    <location>
        <begin position="220"/>
        <end position="302"/>
    </location>
</feature>
<dbReference type="AlphaFoldDB" id="A0A0H5D637"/>
<dbReference type="CDD" id="cd02440">
    <property type="entry name" value="AdoMet_MTases"/>
    <property type="match status" value="1"/>
</dbReference>
<dbReference type="EMBL" id="CVRL01000041">
    <property type="protein sequence ID" value="CRL12571.1"/>
    <property type="molecule type" value="Genomic_DNA"/>
</dbReference>
<dbReference type="SUPFAM" id="SSF53335">
    <property type="entry name" value="S-adenosyl-L-methionine-dependent methyltransferases"/>
    <property type="match status" value="1"/>
</dbReference>
<dbReference type="GO" id="GO:0008168">
    <property type="term" value="F:methyltransferase activity"/>
    <property type="evidence" value="ECO:0007669"/>
    <property type="project" value="UniProtKB-KW"/>
</dbReference>
<evidence type="ECO:0000259" key="2">
    <source>
        <dbReference type="Pfam" id="PF10119"/>
    </source>
</evidence>
<sequence>MNDWTSGYVAEIGYTYDFFHAMTPTRMGLAALSKGVQHPFGRETFSYCELGCGQGFTANVIAAANPHIDVHAMDFNPAHIAEARALAEQGGVQNVHFYERSFADFAGSPGLPSEFDVIALHGILSWVSRDNQRLVYDFIAKHLKPGGVVYASFNTQPGWAAAMPMRRILTDHAERGTGPLEKRIDDAIAFAETLRKSGADFFANNPDQVTRLTKMRAMPRNYLAHEFFNKDWTPFHFADVAADMGQAKLDYLGAANLLDQMDELCMSKAQLEILDNECDQVRRESLRDVMLNEQFRADLFVKGGVPFTERGAVGAWFATPFALARRYSTGPVKMTWRGLEVDMAGLDYDPVLQKLSEGPATVRDLLAQGLFGAMQWADITRMMKYLVGAGFIVPCLPLDGIAERSEGCRQFNLAVCKQSEETQKLSFLASPVTGGGVAVDRMEQLFLLARSEGHETPESWALFAWQILAPQGQRLEQDGKVLETAEENIAVLQVRAQSFAARRVRILEQLGISLQPIATAQEASVASSAAA</sequence>
<organism evidence="3 4">
    <name type="scientific">Phaeobacter italicus</name>
    <dbReference type="NCBI Taxonomy" id="481446"/>
    <lineage>
        <taxon>Bacteria</taxon>
        <taxon>Pseudomonadati</taxon>
        <taxon>Pseudomonadota</taxon>
        <taxon>Alphaproteobacteria</taxon>
        <taxon>Rhodobacterales</taxon>
        <taxon>Roseobacteraceae</taxon>
        <taxon>Phaeobacter</taxon>
    </lineage>
</organism>
<evidence type="ECO:0000313" key="4">
    <source>
        <dbReference type="Proteomes" id="UP000043764"/>
    </source>
</evidence>
<proteinExistence type="predicted"/>
<reference evidence="4" key="1">
    <citation type="submission" date="2015-05" db="EMBL/GenBank/DDBJ databases">
        <authorList>
            <person name="Rodrigo-Torres Lidia"/>
            <person name="Arahal R.David."/>
        </authorList>
    </citation>
    <scope>NUCLEOTIDE SEQUENCE [LARGE SCALE GENOMIC DNA]</scope>
    <source>
        <strain evidence="4">CECT 7321</strain>
    </source>
</reference>
<dbReference type="STRING" id="481446.NIT7645_03379"/>
<dbReference type="InterPro" id="IPR029063">
    <property type="entry name" value="SAM-dependent_MTases_sf"/>
</dbReference>
<dbReference type="GO" id="GO:0032259">
    <property type="term" value="P:methylation"/>
    <property type="evidence" value="ECO:0007669"/>
    <property type="project" value="UniProtKB-KW"/>
</dbReference>
<keyword evidence="3" id="KW-0808">Transferase</keyword>
<dbReference type="InterPro" id="IPR018773">
    <property type="entry name" value="MeTrfase_reg_dom_prd"/>
</dbReference>
<dbReference type="Pfam" id="PF10119">
    <property type="entry name" value="MethyTransf_Reg"/>
    <property type="match status" value="1"/>
</dbReference>